<sequence length="231" mass="25887">MATPSARETPDTSTTSTDDRAPLSRQRILEQAIALADEGGVSAVSMRKVAAALGFEVMSLYNHVANKNDLLEGMVDEIYAELPTIPDELGWKQGVIALAVETHHLLVRHPWVAPLIPVQFPGPNRFGHAERLLELLTAGGFDDHLRDLGYHAIIIHVAGFTQQQLGYSTPDNNLADGMARFRRDVSADTFPLMVEHVRYHEQHHDHSEDRPDEFRFVLDLIVDGLERRRDT</sequence>
<keyword evidence="8" id="KW-1185">Reference proteome</keyword>
<evidence type="ECO:0000256" key="3">
    <source>
        <dbReference type="ARBA" id="ARBA00023163"/>
    </source>
</evidence>
<evidence type="ECO:0000256" key="1">
    <source>
        <dbReference type="ARBA" id="ARBA00023015"/>
    </source>
</evidence>
<evidence type="ECO:0000313" key="7">
    <source>
        <dbReference type="EMBL" id="TDT16857.1"/>
    </source>
</evidence>
<evidence type="ECO:0000256" key="2">
    <source>
        <dbReference type="ARBA" id="ARBA00023125"/>
    </source>
</evidence>
<evidence type="ECO:0000259" key="6">
    <source>
        <dbReference type="PROSITE" id="PS50977"/>
    </source>
</evidence>
<dbReference type="PANTHER" id="PTHR30055:SF151">
    <property type="entry name" value="TRANSCRIPTIONAL REGULATORY PROTEIN"/>
    <property type="match status" value="1"/>
</dbReference>
<keyword evidence="3" id="KW-0804">Transcription</keyword>
<feature type="domain" description="HTH tetR-type" evidence="6">
    <location>
        <begin position="22"/>
        <end position="82"/>
    </location>
</feature>
<accession>A0A4R7I012</accession>
<gene>
    <name evidence="7" type="ORF">BDK89_2456</name>
</gene>
<reference evidence="7 8" key="1">
    <citation type="submission" date="2019-03" db="EMBL/GenBank/DDBJ databases">
        <title>Sequencing the genomes of 1000 actinobacteria strains.</title>
        <authorList>
            <person name="Klenk H.-P."/>
        </authorList>
    </citation>
    <scope>NUCLEOTIDE SEQUENCE [LARGE SCALE GENOMIC DNA]</scope>
    <source>
        <strain evidence="7 8">DSM 18936</strain>
    </source>
</reference>
<dbReference type="RefSeq" id="WP_133869192.1">
    <property type="nucleotide sequence ID" value="NZ_SOAU01000001.1"/>
</dbReference>
<dbReference type="PANTHER" id="PTHR30055">
    <property type="entry name" value="HTH-TYPE TRANSCRIPTIONAL REGULATOR RUTR"/>
    <property type="match status" value="1"/>
</dbReference>
<protein>
    <submittedName>
        <fullName evidence="7">TetR family transcriptional regulator</fullName>
    </submittedName>
</protein>
<dbReference type="GO" id="GO:0000976">
    <property type="term" value="F:transcription cis-regulatory region binding"/>
    <property type="evidence" value="ECO:0007669"/>
    <property type="project" value="TreeGrafter"/>
</dbReference>
<dbReference type="OrthoDB" id="329481at2"/>
<dbReference type="SUPFAM" id="SSF48498">
    <property type="entry name" value="Tetracyclin repressor-like, C-terminal domain"/>
    <property type="match status" value="1"/>
</dbReference>
<keyword evidence="1" id="KW-0805">Transcription regulation</keyword>
<keyword evidence="2 4" id="KW-0238">DNA-binding</keyword>
<dbReference type="GO" id="GO:0045892">
    <property type="term" value="P:negative regulation of DNA-templated transcription"/>
    <property type="evidence" value="ECO:0007669"/>
    <property type="project" value="InterPro"/>
</dbReference>
<evidence type="ECO:0000313" key="8">
    <source>
        <dbReference type="Proteomes" id="UP000294558"/>
    </source>
</evidence>
<feature type="DNA-binding region" description="H-T-H motif" evidence="4">
    <location>
        <begin position="45"/>
        <end position="64"/>
    </location>
</feature>
<dbReference type="Proteomes" id="UP000294558">
    <property type="component" value="Unassembled WGS sequence"/>
</dbReference>
<organism evidence="7 8">
    <name type="scientific">Ilumatobacter fluminis</name>
    <dbReference type="NCBI Taxonomy" id="467091"/>
    <lineage>
        <taxon>Bacteria</taxon>
        <taxon>Bacillati</taxon>
        <taxon>Actinomycetota</taxon>
        <taxon>Acidimicrobiia</taxon>
        <taxon>Acidimicrobiales</taxon>
        <taxon>Ilumatobacteraceae</taxon>
        <taxon>Ilumatobacter</taxon>
    </lineage>
</organism>
<dbReference type="EMBL" id="SOAU01000001">
    <property type="protein sequence ID" value="TDT16857.1"/>
    <property type="molecule type" value="Genomic_DNA"/>
</dbReference>
<dbReference type="InterPro" id="IPR050109">
    <property type="entry name" value="HTH-type_TetR-like_transc_reg"/>
</dbReference>
<dbReference type="InterPro" id="IPR004111">
    <property type="entry name" value="Repressor_TetR_C"/>
</dbReference>
<dbReference type="PROSITE" id="PS50977">
    <property type="entry name" value="HTH_TETR_2"/>
    <property type="match status" value="1"/>
</dbReference>
<dbReference type="GO" id="GO:0003700">
    <property type="term" value="F:DNA-binding transcription factor activity"/>
    <property type="evidence" value="ECO:0007669"/>
    <property type="project" value="TreeGrafter"/>
</dbReference>
<dbReference type="Pfam" id="PF02909">
    <property type="entry name" value="TetR_C_1"/>
    <property type="match status" value="1"/>
</dbReference>
<proteinExistence type="predicted"/>
<evidence type="ECO:0000256" key="5">
    <source>
        <dbReference type="SAM" id="MobiDB-lite"/>
    </source>
</evidence>
<dbReference type="InterPro" id="IPR009057">
    <property type="entry name" value="Homeodomain-like_sf"/>
</dbReference>
<dbReference type="Gene3D" id="1.10.357.10">
    <property type="entry name" value="Tetracycline Repressor, domain 2"/>
    <property type="match status" value="1"/>
</dbReference>
<dbReference type="InterPro" id="IPR036271">
    <property type="entry name" value="Tet_transcr_reg_TetR-rel_C_sf"/>
</dbReference>
<name>A0A4R7I012_9ACTN</name>
<dbReference type="SUPFAM" id="SSF46689">
    <property type="entry name" value="Homeodomain-like"/>
    <property type="match status" value="1"/>
</dbReference>
<comment type="caution">
    <text evidence="7">The sequence shown here is derived from an EMBL/GenBank/DDBJ whole genome shotgun (WGS) entry which is preliminary data.</text>
</comment>
<feature type="region of interest" description="Disordered" evidence="5">
    <location>
        <begin position="1"/>
        <end position="23"/>
    </location>
</feature>
<dbReference type="InterPro" id="IPR001647">
    <property type="entry name" value="HTH_TetR"/>
</dbReference>
<dbReference type="AlphaFoldDB" id="A0A4R7I012"/>
<dbReference type="Pfam" id="PF00440">
    <property type="entry name" value="TetR_N"/>
    <property type="match status" value="1"/>
</dbReference>
<evidence type="ECO:0000256" key="4">
    <source>
        <dbReference type="PROSITE-ProRule" id="PRU00335"/>
    </source>
</evidence>